<proteinExistence type="predicted"/>
<accession>A0A4Y2FNY8</accession>
<dbReference type="EMBL" id="BGPR01174445">
    <property type="protein sequence ID" value="GBM42049.1"/>
    <property type="molecule type" value="Genomic_DNA"/>
</dbReference>
<gene>
    <name evidence="1" type="ORF">AVEN_256570_1</name>
</gene>
<evidence type="ECO:0000313" key="2">
    <source>
        <dbReference type="Proteomes" id="UP000499080"/>
    </source>
</evidence>
<name>A0A4Y2FNY8_ARAVE</name>
<dbReference type="Proteomes" id="UP000499080">
    <property type="component" value="Unassembled WGS sequence"/>
</dbReference>
<evidence type="ECO:0000313" key="1">
    <source>
        <dbReference type="EMBL" id="GBM42049.1"/>
    </source>
</evidence>
<comment type="caution">
    <text evidence="1">The sequence shown here is derived from an EMBL/GenBank/DDBJ whole genome shotgun (WGS) entry which is preliminary data.</text>
</comment>
<sequence>MTGRTPFPNFRITPMEGRLTLYICFSIQRAQCTAGLQWNRVSNLEHSDTKTETLPLGHRDLSNDDKGELYVCCHSTGQTADPRATKFGPNIIWRIGF</sequence>
<keyword evidence="2" id="KW-1185">Reference proteome</keyword>
<dbReference type="AlphaFoldDB" id="A0A4Y2FNY8"/>
<protein>
    <submittedName>
        <fullName evidence="1">Uncharacterized protein</fullName>
    </submittedName>
</protein>
<reference evidence="1 2" key="1">
    <citation type="journal article" date="2019" name="Sci. Rep.">
        <title>Orb-weaving spider Araneus ventricosus genome elucidates the spidroin gene catalogue.</title>
        <authorList>
            <person name="Kono N."/>
            <person name="Nakamura H."/>
            <person name="Ohtoshi R."/>
            <person name="Moran D.A.P."/>
            <person name="Shinohara A."/>
            <person name="Yoshida Y."/>
            <person name="Fujiwara M."/>
            <person name="Mori M."/>
            <person name="Tomita M."/>
            <person name="Arakawa K."/>
        </authorList>
    </citation>
    <scope>NUCLEOTIDE SEQUENCE [LARGE SCALE GENOMIC DNA]</scope>
</reference>
<organism evidence="1 2">
    <name type="scientific">Araneus ventricosus</name>
    <name type="common">Orbweaver spider</name>
    <name type="synonym">Epeira ventricosa</name>
    <dbReference type="NCBI Taxonomy" id="182803"/>
    <lineage>
        <taxon>Eukaryota</taxon>
        <taxon>Metazoa</taxon>
        <taxon>Ecdysozoa</taxon>
        <taxon>Arthropoda</taxon>
        <taxon>Chelicerata</taxon>
        <taxon>Arachnida</taxon>
        <taxon>Araneae</taxon>
        <taxon>Araneomorphae</taxon>
        <taxon>Entelegynae</taxon>
        <taxon>Araneoidea</taxon>
        <taxon>Araneidae</taxon>
        <taxon>Araneus</taxon>
    </lineage>
</organism>
<dbReference type="OrthoDB" id="1099063at2759"/>